<dbReference type="OrthoDB" id="408954at2759"/>
<keyword evidence="5" id="KW-1185">Reference proteome</keyword>
<dbReference type="InterPro" id="IPR051181">
    <property type="entry name" value="CAF1_poly(A)_ribonucleases"/>
</dbReference>
<keyword evidence="3" id="KW-0472">Membrane</keyword>
<feature type="transmembrane region" description="Helical" evidence="3">
    <location>
        <begin position="846"/>
        <end position="868"/>
    </location>
</feature>
<dbReference type="GO" id="GO:0016491">
    <property type="term" value="F:oxidoreductase activity"/>
    <property type="evidence" value="ECO:0007669"/>
    <property type="project" value="InterPro"/>
</dbReference>
<evidence type="ECO:0000256" key="3">
    <source>
        <dbReference type="SAM" id="Phobius"/>
    </source>
</evidence>
<dbReference type="PANTHER" id="PTHR15092:SF22">
    <property type="entry name" value="POLY(A)-SPECIFIC RIBONUCLEASE PNLDC1"/>
    <property type="match status" value="1"/>
</dbReference>
<feature type="transmembrane region" description="Helical" evidence="3">
    <location>
        <begin position="1034"/>
        <end position="1055"/>
    </location>
</feature>
<feature type="compositionally biased region" description="Basic and acidic residues" evidence="2">
    <location>
        <begin position="651"/>
        <end position="666"/>
    </location>
</feature>
<dbReference type="InterPro" id="IPR006941">
    <property type="entry name" value="RNase_CAF1"/>
</dbReference>
<reference evidence="4 5" key="1">
    <citation type="submission" date="2016-02" db="EMBL/GenBank/DDBJ databases">
        <title>Genome analysis of coral dinoflagellate symbionts highlights evolutionary adaptations to a symbiotic lifestyle.</title>
        <authorList>
            <person name="Aranda M."/>
            <person name="Li Y."/>
            <person name="Liew Y.J."/>
            <person name="Baumgarten S."/>
            <person name="Simakov O."/>
            <person name="Wilson M."/>
            <person name="Piel J."/>
            <person name="Ashoor H."/>
            <person name="Bougouffa S."/>
            <person name="Bajic V.B."/>
            <person name="Ryu T."/>
            <person name="Ravasi T."/>
            <person name="Bayer T."/>
            <person name="Micklem G."/>
            <person name="Kim H."/>
            <person name="Bhak J."/>
            <person name="Lajeunesse T.C."/>
            <person name="Voolstra C.R."/>
        </authorList>
    </citation>
    <scope>NUCLEOTIDE SEQUENCE [LARGE SCALE GENOMIC DNA]</scope>
    <source>
        <strain evidence="4 5">CCMP2467</strain>
    </source>
</reference>
<evidence type="ECO:0000313" key="4">
    <source>
        <dbReference type="EMBL" id="OLP79588.1"/>
    </source>
</evidence>
<dbReference type="Proteomes" id="UP000186817">
    <property type="component" value="Unassembled WGS sequence"/>
</dbReference>
<dbReference type="InterPro" id="IPR006694">
    <property type="entry name" value="Fatty_acid_hydroxylase"/>
</dbReference>
<name>A0A1Q9C9K6_SYMMI</name>
<dbReference type="GO" id="GO:0008610">
    <property type="term" value="P:lipid biosynthetic process"/>
    <property type="evidence" value="ECO:0007669"/>
    <property type="project" value="InterPro"/>
</dbReference>
<feature type="transmembrane region" description="Helical" evidence="3">
    <location>
        <begin position="1067"/>
        <end position="1086"/>
    </location>
</feature>
<dbReference type="EMBL" id="LSRX01001466">
    <property type="protein sequence ID" value="OLP79588.1"/>
    <property type="molecule type" value="Genomic_DNA"/>
</dbReference>
<dbReference type="GO" id="GO:0000175">
    <property type="term" value="F:3'-5'-RNA exonuclease activity"/>
    <property type="evidence" value="ECO:0007669"/>
    <property type="project" value="TreeGrafter"/>
</dbReference>
<organism evidence="4 5">
    <name type="scientific">Symbiodinium microadriaticum</name>
    <name type="common">Dinoflagellate</name>
    <name type="synonym">Zooxanthella microadriatica</name>
    <dbReference type="NCBI Taxonomy" id="2951"/>
    <lineage>
        <taxon>Eukaryota</taxon>
        <taxon>Sar</taxon>
        <taxon>Alveolata</taxon>
        <taxon>Dinophyceae</taxon>
        <taxon>Suessiales</taxon>
        <taxon>Symbiodiniaceae</taxon>
        <taxon>Symbiodinium</taxon>
    </lineage>
</organism>
<evidence type="ECO:0000256" key="1">
    <source>
        <dbReference type="ARBA" id="ARBA00008372"/>
    </source>
</evidence>
<proteinExistence type="inferred from homology"/>
<dbReference type="GO" id="GO:0003723">
    <property type="term" value="F:RNA binding"/>
    <property type="evidence" value="ECO:0007669"/>
    <property type="project" value="TreeGrafter"/>
</dbReference>
<keyword evidence="3" id="KW-0812">Transmembrane</keyword>
<accession>A0A1Q9C9K6</accession>
<feature type="compositionally biased region" description="Low complexity" evidence="2">
    <location>
        <begin position="684"/>
        <end position="697"/>
    </location>
</feature>
<dbReference type="GO" id="GO:0005506">
    <property type="term" value="F:iron ion binding"/>
    <property type="evidence" value="ECO:0007669"/>
    <property type="project" value="InterPro"/>
</dbReference>
<feature type="transmembrane region" description="Helical" evidence="3">
    <location>
        <begin position="904"/>
        <end position="926"/>
    </location>
</feature>
<keyword evidence="3" id="KW-1133">Transmembrane helix</keyword>
<dbReference type="PANTHER" id="PTHR15092">
    <property type="entry name" value="POLY A -SPECIFIC RIBONUCLEASE/TARGET OF EGR1, MEMBER 1"/>
    <property type="match status" value="1"/>
</dbReference>
<dbReference type="InterPro" id="IPR036397">
    <property type="entry name" value="RNaseH_sf"/>
</dbReference>
<evidence type="ECO:0000256" key="2">
    <source>
        <dbReference type="SAM" id="MobiDB-lite"/>
    </source>
</evidence>
<evidence type="ECO:0000313" key="5">
    <source>
        <dbReference type="Proteomes" id="UP000186817"/>
    </source>
</evidence>
<dbReference type="Pfam" id="PF04857">
    <property type="entry name" value="CAF1"/>
    <property type="match status" value="2"/>
</dbReference>
<dbReference type="Pfam" id="PF04116">
    <property type="entry name" value="FA_hydroxylase"/>
    <property type="match status" value="1"/>
</dbReference>
<protein>
    <submittedName>
        <fullName evidence="4">Poly(A)-specific ribonuclease PARN</fullName>
    </submittedName>
</protein>
<dbReference type="InterPro" id="IPR012337">
    <property type="entry name" value="RNaseH-like_sf"/>
</dbReference>
<feature type="region of interest" description="Disordered" evidence="2">
    <location>
        <begin position="651"/>
        <end position="726"/>
    </location>
</feature>
<comment type="similarity">
    <text evidence="1">Belongs to the CAF1 family.</text>
</comment>
<gene>
    <name evidence="4" type="primary">PARN</name>
    <name evidence="4" type="ORF">AK812_SmicGene40101</name>
</gene>
<dbReference type="SUPFAM" id="SSF53098">
    <property type="entry name" value="Ribonuclease H-like"/>
    <property type="match status" value="1"/>
</dbReference>
<comment type="caution">
    <text evidence="4">The sequence shown here is derived from an EMBL/GenBank/DDBJ whole genome shotgun (WGS) entry which is preliminary data.</text>
</comment>
<dbReference type="Gene3D" id="3.30.420.10">
    <property type="entry name" value="Ribonuclease H-like superfamily/Ribonuclease H"/>
    <property type="match status" value="1"/>
</dbReference>
<dbReference type="AlphaFoldDB" id="A0A1Q9C9K6"/>
<sequence>MGASREISEVLTGRTNVRGLSSAFLDGGQLKEGLHWGLQKDICQKYHVTNGLHDLAFGIPEWRHYKSEWLAGRRSAPLEHLPAQDYKVLLQARKHFLKAREQLLMHGYRPPVDGRKKLSKDAARFLSTVPTPPAKEIDAGLGLVDRVVEQQKSAEFEDWAKDVDYPSRRRQMLTLQEIQSLARNLADMSRTCGEKAERQGLSDLRAPLSRLGFATLTCTARAAFTPATNVRKAQRQGRTRRMEGRVSNFKKVLADFESRLPGADFVAIDTELTGVDLEGEIDSFDDSALSRLDRHCRIAERYTLIQLGLTLVSHERNGGREDVLSFASYNLFAFPYAGNDLIGRDQGFFCQASALQFNARNNVDFNTWIRDGIPYMSREDERRYKKYYASIGGMADEKVGLLRLWKALCARQLPFVVHCPLDLFFLLAAFERRPLPRNDPRAMAQIIRHCTPKVVDTAHLHGALGGFKRLGLTMFAKDAKARHRELAGNGNVPHLKFRLVGETASRYGSQADRNELAHEAGFDSLMTAQLFAYLRAISPTQVREGANRLFLYKSIEYLDLDRAALEGEVGACMFDLSRVTLLVAALDTVDGNDAPRLISNAGYLCKSIDAQHVLVVMRASGGAAVRKAAELAGKVHGVVSWMGFDEWRQGEAAKAKDHNGDRDPGPKGRSGRSGRKEVDPPELEPAVPAEPVEALELSETAPSPSPKADPIDRQTPTELPTGDLGLGEGLRRSVAGIFRQKPKLLAGAGLLFVLWMLARAEVDSAISRLFRKLFRGRKELKKKRGAPICGRCFDPIWYHWHNMRGGGTRGEAAKSLFPAMAILEAQRPTDGTEGAPQELRPSASPWSLVALACLVWPAICTVPLFLTFETAYRNVFPPSWYDEAPVVPTLGLYGVADPRGIKPLGLILGLLAVVVGQFFMICYHYLRRSSHLGGLKRVQPQVRDYDFSEGLSTHLSNPEGFVLLGGYLIGTWMLGWMPSSYYSFAGGISWKHVAAQLLLQDMIQCFMHLGEHKISTWVYQNSHKPHHRFTNPRVFDAFDGSLVDTICMILIPLVITARLVPANVWSYMTFGTLYANWLVLIHSEFVHPWDGLFRKLGFGTAADHHVHHRLFVYNYGHLFMYWDKLLGTYRDPCNLWGKQFNKDV</sequence>